<dbReference type="Gene3D" id="2.60.40.60">
    <property type="entry name" value="Cadherins"/>
    <property type="match status" value="6"/>
</dbReference>
<dbReference type="InterPro" id="IPR000233">
    <property type="entry name" value="Cadherin_Y-type_LIR"/>
</dbReference>
<dbReference type="InterPro" id="IPR014868">
    <property type="entry name" value="Cadherin_pro_dom"/>
</dbReference>
<evidence type="ECO:0000256" key="5">
    <source>
        <dbReference type="ARBA" id="ARBA00004601"/>
    </source>
</evidence>
<dbReference type="FunFam" id="4.10.900.10:FF:000001">
    <property type="entry name" value="Cadherin 2"/>
    <property type="match status" value="1"/>
</dbReference>
<keyword evidence="14 23" id="KW-0130">Cell adhesion</keyword>
<dbReference type="FunFam" id="2.60.40.60:FF:000022">
    <property type="entry name" value="Cadherin 2"/>
    <property type="match status" value="1"/>
</dbReference>
<reference evidence="29" key="1">
    <citation type="submission" date="2025-08" db="UniProtKB">
        <authorList>
            <consortium name="RefSeq"/>
        </authorList>
    </citation>
    <scope>IDENTIFICATION</scope>
</reference>
<keyword evidence="6" id="KW-1003">Cell membrane</keyword>
<evidence type="ECO:0000259" key="27">
    <source>
        <dbReference type="PROSITE" id="PS50268"/>
    </source>
</evidence>
<keyword evidence="11" id="KW-0677">Repeat</keyword>
<evidence type="ECO:0000256" key="1">
    <source>
        <dbReference type="ARBA" id="ARBA00004177"/>
    </source>
</evidence>
<evidence type="ECO:0000256" key="2">
    <source>
        <dbReference type="ARBA" id="ARBA00004251"/>
    </source>
</evidence>
<dbReference type="GO" id="GO:0016477">
    <property type="term" value="P:cell migration"/>
    <property type="evidence" value="ECO:0007669"/>
    <property type="project" value="TreeGrafter"/>
</dbReference>
<evidence type="ECO:0000256" key="9">
    <source>
        <dbReference type="ARBA" id="ARBA00022723"/>
    </source>
</evidence>
<evidence type="ECO:0000256" key="18">
    <source>
        <dbReference type="ARBA" id="ARBA00023136"/>
    </source>
</evidence>
<feature type="domain" description="Cadherin" evidence="27">
    <location>
        <begin position="172"/>
        <end position="255"/>
    </location>
</feature>
<dbReference type="SUPFAM" id="SSF49313">
    <property type="entry name" value="Cadherin-like"/>
    <property type="match status" value="6"/>
</dbReference>
<dbReference type="InParanoid" id="A0A6P8Q986"/>
<dbReference type="GO" id="GO:0034332">
    <property type="term" value="P:adherens junction organization"/>
    <property type="evidence" value="ECO:0007669"/>
    <property type="project" value="TreeGrafter"/>
</dbReference>
<dbReference type="InterPro" id="IPR039808">
    <property type="entry name" value="Cadherin"/>
</dbReference>
<evidence type="ECO:0000256" key="15">
    <source>
        <dbReference type="ARBA" id="ARBA00022949"/>
    </source>
</evidence>
<dbReference type="InterPro" id="IPR002126">
    <property type="entry name" value="Cadherin-like_dom"/>
</dbReference>
<evidence type="ECO:0000256" key="8">
    <source>
        <dbReference type="ARBA" id="ARBA00022692"/>
    </source>
</evidence>
<dbReference type="GO" id="GO:0016342">
    <property type="term" value="C:catenin complex"/>
    <property type="evidence" value="ECO:0007669"/>
    <property type="project" value="TreeGrafter"/>
</dbReference>
<name>A0A6P8Q986_GEOSA</name>
<dbReference type="Pfam" id="PF00028">
    <property type="entry name" value="Cadherin"/>
    <property type="match status" value="4"/>
</dbReference>
<dbReference type="GO" id="GO:0005794">
    <property type="term" value="C:Golgi apparatus"/>
    <property type="evidence" value="ECO:0007669"/>
    <property type="project" value="UniProtKB-SubCell"/>
</dbReference>
<keyword evidence="8 23" id="KW-0812">Transmembrane</keyword>
<dbReference type="PANTHER" id="PTHR24027:SF319">
    <property type="entry name" value="CADHERIN-1"/>
    <property type="match status" value="1"/>
</dbReference>
<dbReference type="Pfam" id="PF08758">
    <property type="entry name" value="Cadherin_pro"/>
    <property type="match status" value="1"/>
</dbReference>
<dbReference type="GO" id="GO:0044331">
    <property type="term" value="P:cell-cell adhesion mediated by cadherin"/>
    <property type="evidence" value="ECO:0007669"/>
    <property type="project" value="TreeGrafter"/>
</dbReference>
<gene>
    <name evidence="29" type="primary">CDH1</name>
</gene>
<keyword evidence="10 26" id="KW-0732">Signal</keyword>
<evidence type="ECO:0000256" key="21">
    <source>
        <dbReference type="ARBA" id="ARBA00037319"/>
    </source>
</evidence>
<comment type="subcellular location">
    <subcellularLocation>
        <location evidence="4">Cell junction</location>
        <location evidence="4">Adherens junction</location>
    </subcellularLocation>
    <subcellularLocation>
        <location evidence="2 23">Cell membrane</location>
        <topology evidence="2 23">Single-pass type I membrane protein</topology>
    </subcellularLocation>
    <subcellularLocation>
        <location evidence="3">Cytoplasm</location>
    </subcellularLocation>
    <subcellularLocation>
        <location evidence="1">Endosome</location>
    </subcellularLocation>
    <subcellularLocation>
        <location evidence="5">Golgi apparatus</location>
        <location evidence="5">trans-Golgi network</location>
    </subcellularLocation>
</comment>
<keyword evidence="19" id="KW-0325">Glycoprotein</keyword>
<dbReference type="GO" id="GO:0016339">
    <property type="term" value="P:calcium-dependent cell-cell adhesion via plasma membrane cell adhesion molecules"/>
    <property type="evidence" value="ECO:0007669"/>
    <property type="project" value="TreeGrafter"/>
</dbReference>
<protein>
    <recommendedName>
        <fullName evidence="20">Cadherin-1</fullName>
    </recommendedName>
</protein>
<dbReference type="GO" id="GO:0005912">
    <property type="term" value="C:adherens junction"/>
    <property type="evidence" value="ECO:0007669"/>
    <property type="project" value="UniProtKB-SubCell"/>
</dbReference>
<dbReference type="PROSITE" id="PS50268">
    <property type="entry name" value="CADHERIN_2"/>
    <property type="match status" value="4"/>
</dbReference>
<feature type="chain" id="PRO_5028379666" description="Cadherin-1" evidence="26">
    <location>
        <begin position="21"/>
        <end position="870"/>
    </location>
</feature>
<keyword evidence="17" id="KW-0333">Golgi apparatus</keyword>
<evidence type="ECO:0000256" key="14">
    <source>
        <dbReference type="ARBA" id="ARBA00022889"/>
    </source>
</evidence>
<dbReference type="PRINTS" id="PR00205">
    <property type="entry name" value="CADHERIN"/>
</dbReference>
<evidence type="ECO:0000313" key="28">
    <source>
        <dbReference type="Proteomes" id="UP000515159"/>
    </source>
</evidence>
<feature type="domain" description="Cadherin" evidence="27">
    <location>
        <begin position="369"/>
        <end position="479"/>
    </location>
</feature>
<dbReference type="GO" id="GO:0005509">
    <property type="term" value="F:calcium ion binding"/>
    <property type="evidence" value="ECO:0007669"/>
    <property type="project" value="UniProtKB-UniRule"/>
</dbReference>
<dbReference type="GO" id="GO:0007043">
    <property type="term" value="P:cell-cell junction assembly"/>
    <property type="evidence" value="ECO:0007669"/>
    <property type="project" value="TreeGrafter"/>
</dbReference>
<dbReference type="FunFam" id="2.60.40.60:FF:000027">
    <property type="entry name" value="Cadherin 2"/>
    <property type="match status" value="1"/>
</dbReference>
<feature type="signal peptide" evidence="26">
    <location>
        <begin position="1"/>
        <end position="20"/>
    </location>
</feature>
<dbReference type="RefSeq" id="XP_033796037.1">
    <property type="nucleotide sequence ID" value="XM_033940146.1"/>
</dbReference>
<evidence type="ECO:0000256" key="12">
    <source>
        <dbReference type="ARBA" id="ARBA00022753"/>
    </source>
</evidence>
<evidence type="ECO:0000256" key="22">
    <source>
        <dbReference type="PROSITE-ProRule" id="PRU00043"/>
    </source>
</evidence>
<feature type="transmembrane region" description="Helical" evidence="25">
    <location>
        <begin position="694"/>
        <end position="720"/>
    </location>
</feature>
<evidence type="ECO:0000256" key="11">
    <source>
        <dbReference type="ARBA" id="ARBA00022737"/>
    </source>
</evidence>
<dbReference type="CTD" id="999"/>
<keyword evidence="16 25" id="KW-1133">Transmembrane helix</keyword>
<feature type="domain" description="Cadherin" evidence="27">
    <location>
        <begin position="256"/>
        <end position="368"/>
    </location>
</feature>
<keyword evidence="12" id="KW-0967">Endosome</keyword>
<dbReference type="GO" id="GO:0000902">
    <property type="term" value="P:cell morphogenesis"/>
    <property type="evidence" value="ECO:0007669"/>
    <property type="project" value="TreeGrafter"/>
</dbReference>
<keyword evidence="28" id="KW-1185">Reference proteome</keyword>
<dbReference type="InterPro" id="IPR015919">
    <property type="entry name" value="Cadherin-like_sf"/>
</dbReference>
<accession>A0A6P8Q986</accession>
<evidence type="ECO:0000256" key="26">
    <source>
        <dbReference type="SAM" id="SignalP"/>
    </source>
</evidence>
<sequence>MSVGAFCLLGLLLQVGRSLGAREPCEPGFSSDTYTFLVNRSLIRAGTVLGRVSFDDCRGHGTPVYSSSASWLKVLRDGRITAKHEFQLHERHALIQALHYTGKSFSVRIIVKRDSHHVQQSKMGKQENPLVLRFPESSPGLKRRKRDWVIPPTRVSENEKGPFPKEVVQIKSNKDKEIKIYYSITGPGADAPPDEGLFTINEETGFLMVTKSLDREAQDKYILFSHAVSKNGDRVEDPMEIIIEVIDQNDHIPQFTESVFRGSVPEGSKPGTSVMQVTAVDLDDSVNTDNGIVAYSIKNQEPKQPSDNLFTIHKETGVISVRGTGLDREKISDYVLTIVAADNEGYGLHTTGTAVITVTDANDMVPQFDPTSYTANVPENDVGIIVERLKVTDGDELNSDAWKAVYNILSGNDGSFDITTDLVNNDGILKTVKGLDFENKMQYVLLISVHNRIPFTVEQPISTATVTVSVQDVNEAPVFVPPVKMVQVSEDLPEGQEIASYTAQDPDRQQNQILSYQIGNDPADWLVINSETGLITGRGNLDRESHFVKNSTYRAIIKAVDNGSPPATGTGTLELQLLDVNDNGPEPEPRSFEICSQDPIPQILDIVDKDLPPNTSPFKVQLKYGSEANWTAEMYGTSLELRPIKELRSGSHQVFIALTDNQEKTQMTTLQARVCDCTGNDVSCEEKAFVAGGLGIPAILGILGGILALLILLLLLLLLVRRRKVVKEPLLPPEDEMRDNVYYYDEEGGGEEDQDYDLSQLHRGLDARPEVTRNDVIPTLMPAPQYRPRPANPDEIGNFIDENLKAADNDPTAPPYDSLLVFDYEGSGSEAASLSSLNSSSSDGDQDYDRLNAWGPRFKKLADMYGGEED</sequence>
<evidence type="ECO:0000256" key="7">
    <source>
        <dbReference type="ARBA" id="ARBA00022490"/>
    </source>
</evidence>
<dbReference type="CDD" id="cd11304">
    <property type="entry name" value="Cadherin_repeat"/>
    <property type="match status" value="3"/>
</dbReference>
<dbReference type="GO" id="GO:0008013">
    <property type="term" value="F:beta-catenin binding"/>
    <property type="evidence" value="ECO:0007669"/>
    <property type="project" value="TreeGrafter"/>
</dbReference>
<dbReference type="SMART" id="SM01055">
    <property type="entry name" value="Cadherin_pro"/>
    <property type="match status" value="1"/>
</dbReference>
<dbReference type="FunFam" id="2.60.40.60:FF:000019">
    <property type="entry name" value="Cadherin 2"/>
    <property type="match status" value="1"/>
</dbReference>
<evidence type="ECO:0000256" key="25">
    <source>
        <dbReference type="SAM" id="Phobius"/>
    </source>
</evidence>
<keyword evidence="15" id="KW-0965">Cell junction</keyword>
<dbReference type="PANTHER" id="PTHR24027">
    <property type="entry name" value="CADHERIN-23"/>
    <property type="match status" value="1"/>
</dbReference>
<evidence type="ECO:0000256" key="24">
    <source>
        <dbReference type="SAM" id="MobiDB-lite"/>
    </source>
</evidence>
<comment type="function">
    <text evidence="21">Cadherins are calcium-dependent cell adhesion proteins. They preferentially interact with themselves in a homophilic manner in connecting cells; cadherins may thus contribute to the sorting of heterogeneous cell types.</text>
</comment>
<dbReference type="GO" id="GO:0007156">
    <property type="term" value="P:homophilic cell adhesion via plasma membrane adhesion molecules"/>
    <property type="evidence" value="ECO:0007669"/>
    <property type="project" value="InterPro"/>
</dbReference>
<evidence type="ECO:0000256" key="13">
    <source>
        <dbReference type="ARBA" id="ARBA00022837"/>
    </source>
</evidence>
<feature type="region of interest" description="Disordered" evidence="24">
    <location>
        <begin position="830"/>
        <end position="853"/>
    </location>
</feature>
<dbReference type="GO" id="GO:0005768">
    <property type="term" value="C:endosome"/>
    <property type="evidence" value="ECO:0007669"/>
    <property type="project" value="UniProtKB-SubCell"/>
</dbReference>
<dbReference type="Gene3D" id="4.10.900.10">
    <property type="entry name" value="TCF3-CBD (Catenin binding domain)"/>
    <property type="match status" value="1"/>
</dbReference>
<feature type="compositionally biased region" description="Low complexity" evidence="24">
    <location>
        <begin position="830"/>
        <end position="842"/>
    </location>
</feature>
<dbReference type="OrthoDB" id="6079678at2759"/>
<evidence type="ECO:0000256" key="19">
    <source>
        <dbReference type="ARBA" id="ARBA00023180"/>
    </source>
</evidence>
<evidence type="ECO:0000313" key="29">
    <source>
        <dbReference type="RefSeq" id="XP_033796037.1"/>
    </source>
</evidence>
<keyword evidence="13 22" id="KW-0106">Calcium</keyword>
<dbReference type="GO" id="GO:0045296">
    <property type="term" value="F:cadherin binding"/>
    <property type="evidence" value="ECO:0007669"/>
    <property type="project" value="TreeGrafter"/>
</dbReference>
<dbReference type="InterPro" id="IPR027397">
    <property type="entry name" value="Catenin-bd_sf"/>
</dbReference>
<evidence type="ECO:0000256" key="23">
    <source>
        <dbReference type="RuleBase" id="RU003318"/>
    </source>
</evidence>
<evidence type="ECO:0000256" key="10">
    <source>
        <dbReference type="ARBA" id="ARBA00022729"/>
    </source>
</evidence>
<dbReference type="FunFam" id="2.60.40.60:FF:000031">
    <property type="entry name" value="Cadherin 3"/>
    <property type="match status" value="1"/>
</dbReference>
<keyword evidence="18 25" id="KW-0472">Membrane</keyword>
<evidence type="ECO:0000256" key="16">
    <source>
        <dbReference type="ARBA" id="ARBA00022989"/>
    </source>
</evidence>
<evidence type="ECO:0000256" key="6">
    <source>
        <dbReference type="ARBA" id="ARBA00022475"/>
    </source>
</evidence>
<evidence type="ECO:0000256" key="4">
    <source>
        <dbReference type="ARBA" id="ARBA00004536"/>
    </source>
</evidence>
<feature type="domain" description="Cadherin" evidence="27">
    <location>
        <begin position="480"/>
        <end position="587"/>
    </location>
</feature>
<proteinExistence type="predicted"/>
<evidence type="ECO:0000256" key="17">
    <source>
        <dbReference type="ARBA" id="ARBA00023034"/>
    </source>
</evidence>
<organism evidence="28 29">
    <name type="scientific">Geotrypetes seraphini</name>
    <name type="common">Gaboon caecilian</name>
    <name type="synonym">Caecilia seraphini</name>
    <dbReference type="NCBI Taxonomy" id="260995"/>
    <lineage>
        <taxon>Eukaryota</taxon>
        <taxon>Metazoa</taxon>
        <taxon>Chordata</taxon>
        <taxon>Craniata</taxon>
        <taxon>Vertebrata</taxon>
        <taxon>Euteleostomi</taxon>
        <taxon>Amphibia</taxon>
        <taxon>Gymnophiona</taxon>
        <taxon>Geotrypetes</taxon>
    </lineage>
</organism>
<dbReference type="Pfam" id="PF01049">
    <property type="entry name" value="CADH_Y-type_LIR"/>
    <property type="match status" value="1"/>
</dbReference>
<evidence type="ECO:0000256" key="20">
    <source>
        <dbReference type="ARBA" id="ARBA00023893"/>
    </source>
</evidence>
<dbReference type="GeneID" id="117358666"/>
<dbReference type="InterPro" id="IPR020894">
    <property type="entry name" value="Cadherin_CS"/>
</dbReference>
<dbReference type="FunFam" id="2.60.40.60:FF:000011">
    <property type="entry name" value="Cadherin 1"/>
    <property type="match status" value="1"/>
</dbReference>
<dbReference type="FunCoup" id="A0A6P8Q986">
    <property type="interactions" value="713"/>
</dbReference>
<dbReference type="PROSITE" id="PS00232">
    <property type="entry name" value="CADHERIN_1"/>
    <property type="match status" value="1"/>
</dbReference>
<dbReference type="SMART" id="SM00112">
    <property type="entry name" value="CA"/>
    <property type="match status" value="4"/>
</dbReference>
<keyword evidence="9" id="KW-0479">Metal-binding</keyword>
<keyword evidence="7" id="KW-0963">Cytoplasm</keyword>
<dbReference type="KEGG" id="gsh:117358666"/>
<dbReference type="AlphaFoldDB" id="A0A6P8Q986"/>
<dbReference type="Proteomes" id="UP000515159">
    <property type="component" value="Chromosome 4"/>
</dbReference>
<evidence type="ECO:0000256" key="3">
    <source>
        <dbReference type="ARBA" id="ARBA00004496"/>
    </source>
</evidence>